<sequence>IGIADASCSFNTDQRYWNEDNQKKTVRFLESGHIKHITLDKKRNQRYDDNQMIAAEVDLRTEPRKVSFFINNQEQVNSVVGIPGSIRFIVYTLWRSASFTVTKFLKYDSSSVGGVSGSKMLDWGKEWISEEEEQDQGQEEESEDQEDKYDDVKQ</sequence>
<gene>
    <name evidence="2" type="ORF">EZS28_051016</name>
</gene>
<dbReference type="AlphaFoldDB" id="A0A5J4T5G1"/>
<evidence type="ECO:0008006" key="4">
    <source>
        <dbReference type="Google" id="ProtNLM"/>
    </source>
</evidence>
<protein>
    <recommendedName>
        <fullName evidence="4">SPRY domain-containing protein</fullName>
    </recommendedName>
</protein>
<name>A0A5J4T5G1_9EUKA</name>
<dbReference type="EMBL" id="SNRW01038080">
    <property type="protein sequence ID" value="KAA6353457.1"/>
    <property type="molecule type" value="Genomic_DNA"/>
</dbReference>
<proteinExistence type="predicted"/>
<organism evidence="2 3">
    <name type="scientific">Streblomastix strix</name>
    <dbReference type="NCBI Taxonomy" id="222440"/>
    <lineage>
        <taxon>Eukaryota</taxon>
        <taxon>Metamonada</taxon>
        <taxon>Preaxostyla</taxon>
        <taxon>Oxymonadida</taxon>
        <taxon>Streblomastigidae</taxon>
        <taxon>Streblomastix</taxon>
    </lineage>
</organism>
<comment type="caution">
    <text evidence="2">The sequence shown here is derived from an EMBL/GenBank/DDBJ whole genome shotgun (WGS) entry which is preliminary data.</text>
</comment>
<feature type="non-terminal residue" evidence="2">
    <location>
        <position position="1"/>
    </location>
</feature>
<evidence type="ECO:0000313" key="2">
    <source>
        <dbReference type="EMBL" id="KAA6353457.1"/>
    </source>
</evidence>
<evidence type="ECO:0000313" key="3">
    <source>
        <dbReference type="Proteomes" id="UP000324800"/>
    </source>
</evidence>
<accession>A0A5J4T5G1</accession>
<evidence type="ECO:0000256" key="1">
    <source>
        <dbReference type="SAM" id="MobiDB-lite"/>
    </source>
</evidence>
<feature type="region of interest" description="Disordered" evidence="1">
    <location>
        <begin position="126"/>
        <end position="154"/>
    </location>
</feature>
<dbReference type="Proteomes" id="UP000324800">
    <property type="component" value="Unassembled WGS sequence"/>
</dbReference>
<reference evidence="2 3" key="1">
    <citation type="submission" date="2019-03" db="EMBL/GenBank/DDBJ databases">
        <title>Single cell metagenomics reveals metabolic interactions within the superorganism composed of flagellate Streblomastix strix and complex community of Bacteroidetes bacteria on its surface.</title>
        <authorList>
            <person name="Treitli S.C."/>
            <person name="Kolisko M."/>
            <person name="Husnik F."/>
            <person name="Keeling P."/>
            <person name="Hampl V."/>
        </authorList>
    </citation>
    <scope>NUCLEOTIDE SEQUENCE [LARGE SCALE GENOMIC DNA]</scope>
    <source>
        <strain evidence="2">ST1C</strain>
    </source>
</reference>
<feature type="compositionally biased region" description="Acidic residues" evidence="1">
    <location>
        <begin position="129"/>
        <end position="154"/>
    </location>
</feature>